<dbReference type="RefSeq" id="XP_033458268.1">
    <property type="nucleotide sequence ID" value="XM_033606551.1"/>
</dbReference>
<feature type="transmembrane region" description="Helical" evidence="8">
    <location>
        <begin position="240"/>
        <end position="262"/>
    </location>
</feature>
<reference evidence="11" key="2">
    <citation type="submission" date="2020-04" db="EMBL/GenBank/DDBJ databases">
        <authorList>
            <consortium name="NCBI Genome Project"/>
        </authorList>
    </citation>
    <scope>NUCLEOTIDE SEQUENCE</scope>
    <source>
        <strain evidence="11">CBS 342.82</strain>
    </source>
</reference>
<keyword evidence="8" id="KW-0926">Vacuole</keyword>
<sequence length="548" mass="60953">MASNDPGLATVAAPAEDPLKGAVVNTSSNTSERPASSAEETVATEEVIAPDQFDERYTTTRNETWAYYSYYIGNNGLSLFNFAPTAAQNLLYQHAEAIGGPDNTIVNFAGADRTINGIILLCNGISFAIQAVLFLIIGAYADFGTFRPNILIGLSLVAWGIGFGWLGVHEEPLWQHGLGLYIVGLIAYQLCLTYWTAAFPGLARNTPEMRAMAEKFEDGACSRDEYNHADSMKRNELSNVAFYVQSVAELVILAVIVGVMFGLNVNDSVEANNYGLSVLIAFASGVWILVALPWFWLEKRRPGQDPGMNIVVAGLWQLRNAMTQVWQLRQSLFYLIGYFLLGDSLNTTVTVIGTLQSEIVAYNTLQLTYLLIVGIAAQAVGIWSFWNVQKRYQLSTKTMFNVVAVGIIVLDGWGMIGNWTDKFGFHQAWELWVYQAFYGLFVCPWYTYSQTMISEVTPRGKEFLFFSLFSIIGKTSSFIGPFVTSAIIVDADNNNSAAFYFLFALSLVSFLFMLFFVDVKQSRVEQAEFLERERIAKLKLRGDSEESI</sequence>
<dbReference type="Pfam" id="PF11700">
    <property type="entry name" value="ATG22"/>
    <property type="match status" value="1"/>
</dbReference>
<evidence type="ECO:0000256" key="6">
    <source>
        <dbReference type="ARBA" id="ARBA00023006"/>
    </source>
</evidence>
<evidence type="ECO:0000256" key="3">
    <source>
        <dbReference type="ARBA" id="ARBA00022448"/>
    </source>
</evidence>
<feature type="transmembrane region" description="Helical" evidence="8">
    <location>
        <begin position="431"/>
        <end position="451"/>
    </location>
</feature>
<feature type="region of interest" description="Disordered" evidence="9">
    <location>
        <begin position="1"/>
        <end position="42"/>
    </location>
</feature>
<feature type="transmembrane region" description="Helical" evidence="8">
    <location>
        <begin position="463"/>
        <end position="491"/>
    </location>
</feature>
<feature type="transmembrane region" description="Helical" evidence="8">
    <location>
        <begin position="497"/>
        <end position="517"/>
    </location>
</feature>
<evidence type="ECO:0000256" key="9">
    <source>
        <dbReference type="SAM" id="MobiDB-lite"/>
    </source>
</evidence>
<evidence type="ECO:0000256" key="2">
    <source>
        <dbReference type="ARBA" id="ARBA00006978"/>
    </source>
</evidence>
<comment type="function">
    <text evidence="8">Vacuolar effluxer which mediate the efflux of amino acids resulting from autophagic degradation. The release of autophagic amino acids allows the maintenance of protein synthesis and viability during nitrogen starvation.</text>
</comment>
<keyword evidence="10" id="KW-1185">Reference proteome</keyword>
<evidence type="ECO:0000256" key="7">
    <source>
        <dbReference type="ARBA" id="ARBA00023136"/>
    </source>
</evidence>
<keyword evidence="3 8" id="KW-0813">Transport</keyword>
<evidence type="ECO:0000313" key="10">
    <source>
        <dbReference type="Proteomes" id="UP000504637"/>
    </source>
</evidence>
<accession>A0A6J3M2S0</accession>
<keyword evidence="7 8" id="KW-0472">Membrane</keyword>
<evidence type="ECO:0000256" key="4">
    <source>
        <dbReference type="ARBA" id="ARBA00022692"/>
    </source>
</evidence>
<feature type="transmembrane region" description="Helical" evidence="8">
    <location>
        <begin position="150"/>
        <end position="168"/>
    </location>
</feature>
<feature type="transmembrane region" description="Helical" evidence="8">
    <location>
        <begin position="117"/>
        <end position="138"/>
    </location>
</feature>
<evidence type="ECO:0000256" key="8">
    <source>
        <dbReference type="RuleBase" id="RU363073"/>
    </source>
</evidence>
<feature type="transmembrane region" description="Helical" evidence="8">
    <location>
        <begin position="180"/>
        <end position="202"/>
    </location>
</feature>
<dbReference type="InterPro" id="IPR036259">
    <property type="entry name" value="MFS_trans_sf"/>
</dbReference>
<comment type="subcellular location">
    <subcellularLocation>
        <location evidence="1 8">Vacuole membrane</location>
        <topology evidence="1 8">Multi-pass membrane protein</topology>
    </subcellularLocation>
</comment>
<reference evidence="11" key="1">
    <citation type="submission" date="2020-01" db="EMBL/GenBank/DDBJ databases">
        <authorList>
            <consortium name="DOE Joint Genome Institute"/>
            <person name="Haridas S."/>
            <person name="Albert R."/>
            <person name="Binder M."/>
            <person name="Bloem J."/>
            <person name="Labutti K."/>
            <person name="Salamov A."/>
            <person name="Andreopoulos B."/>
            <person name="Baker S.E."/>
            <person name="Barry K."/>
            <person name="Bills G."/>
            <person name="Bluhm B.H."/>
            <person name="Cannon C."/>
            <person name="Castanera R."/>
            <person name="Culley D.E."/>
            <person name="Daum C."/>
            <person name="Ezra D."/>
            <person name="Gonzalez J.B."/>
            <person name="Henrissat B."/>
            <person name="Kuo A."/>
            <person name="Liang C."/>
            <person name="Lipzen A."/>
            <person name="Lutzoni F."/>
            <person name="Magnuson J."/>
            <person name="Mondo S."/>
            <person name="Nolan M."/>
            <person name="Ohm R."/>
            <person name="Pangilinan J."/>
            <person name="Park H.-J."/>
            <person name="Ramirez L."/>
            <person name="Alfaro M."/>
            <person name="Sun H."/>
            <person name="Tritt A."/>
            <person name="Yoshinaga Y."/>
            <person name="Zwiers L.-H."/>
            <person name="Turgeon B.G."/>
            <person name="Goodwin S.B."/>
            <person name="Spatafora J.W."/>
            <person name="Crous P.W."/>
            <person name="Grigoriev I.V."/>
        </authorList>
    </citation>
    <scope>NUCLEOTIDE SEQUENCE</scope>
    <source>
        <strain evidence="11">CBS 342.82</strain>
    </source>
</reference>
<comment type="similarity">
    <text evidence="2 8">Belongs to the ATG22 family.</text>
</comment>
<dbReference type="GO" id="GO:0005774">
    <property type="term" value="C:vacuolar membrane"/>
    <property type="evidence" value="ECO:0007669"/>
    <property type="project" value="UniProtKB-SubCell"/>
</dbReference>
<dbReference type="PANTHER" id="PTHR23519">
    <property type="entry name" value="AUTOPHAGY-RELATED PROTEIN 22"/>
    <property type="match status" value="1"/>
</dbReference>
<evidence type="ECO:0000256" key="1">
    <source>
        <dbReference type="ARBA" id="ARBA00004128"/>
    </source>
</evidence>
<dbReference type="PANTHER" id="PTHR23519:SF5">
    <property type="entry name" value="AUTOPHAGY-RELATED PROTEIN"/>
    <property type="match status" value="1"/>
</dbReference>
<dbReference type="SUPFAM" id="SSF103473">
    <property type="entry name" value="MFS general substrate transporter"/>
    <property type="match status" value="1"/>
</dbReference>
<keyword evidence="6 8" id="KW-0072">Autophagy</keyword>
<dbReference type="InterPro" id="IPR024671">
    <property type="entry name" value="Atg22-like"/>
</dbReference>
<dbReference type="GO" id="GO:0006865">
    <property type="term" value="P:amino acid transport"/>
    <property type="evidence" value="ECO:0007669"/>
    <property type="project" value="UniProtKB-KW"/>
</dbReference>
<proteinExistence type="inferred from homology"/>
<reference evidence="11" key="3">
    <citation type="submission" date="2025-08" db="UniProtKB">
        <authorList>
            <consortium name="RefSeq"/>
        </authorList>
    </citation>
    <scope>IDENTIFICATION</scope>
    <source>
        <strain evidence="11">CBS 342.82</strain>
    </source>
</reference>
<evidence type="ECO:0000313" key="11">
    <source>
        <dbReference type="RefSeq" id="XP_033458268.1"/>
    </source>
</evidence>
<gene>
    <name evidence="11" type="ORF">K489DRAFT_389874</name>
</gene>
<protein>
    <recommendedName>
        <fullName evidence="8">Autophagy-related protein</fullName>
    </recommendedName>
</protein>
<feature type="transmembrane region" description="Helical" evidence="8">
    <location>
        <begin position="274"/>
        <end position="297"/>
    </location>
</feature>
<dbReference type="OrthoDB" id="42657at2759"/>
<feature type="transmembrane region" description="Helical" evidence="8">
    <location>
        <begin position="332"/>
        <end position="355"/>
    </location>
</feature>
<dbReference type="GO" id="GO:0006914">
    <property type="term" value="P:autophagy"/>
    <property type="evidence" value="ECO:0007669"/>
    <property type="project" value="UniProtKB-KW"/>
</dbReference>
<keyword evidence="5 8" id="KW-1133">Transmembrane helix</keyword>
<feature type="transmembrane region" description="Helical" evidence="8">
    <location>
        <begin position="367"/>
        <end position="386"/>
    </location>
</feature>
<keyword evidence="8" id="KW-0029">Amino-acid transport</keyword>
<dbReference type="Proteomes" id="UP000504637">
    <property type="component" value="Unplaced"/>
</dbReference>
<dbReference type="Gene3D" id="1.20.1250.20">
    <property type="entry name" value="MFS general substrate transporter like domains"/>
    <property type="match status" value="1"/>
</dbReference>
<organism evidence="11">
    <name type="scientific">Dissoconium aciculare CBS 342.82</name>
    <dbReference type="NCBI Taxonomy" id="1314786"/>
    <lineage>
        <taxon>Eukaryota</taxon>
        <taxon>Fungi</taxon>
        <taxon>Dikarya</taxon>
        <taxon>Ascomycota</taxon>
        <taxon>Pezizomycotina</taxon>
        <taxon>Dothideomycetes</taxon>
        <taxon>Dothideomycetidae</taxon>
        <taxon>Mycosphaerellales</taxon>
        <taxon>Dissoconiaceae</taxon>
        <taxon>Dissoconium</taxon>
    </lineage>
</organism>
<dbReference type="InterPro" id="IPR050495">
    <property type="entry name" value="ATG22/LtaA_families"/>
</dbReference>
<evidence type="ECO:0000256" key="5">
    <source>
        <dbReference type="ARBA" id="ARBA00022989"/>
    </source>
</evidence>
<feature type="compositionally biased region" description="Polar residues" evidence="9">
    <location>
        <begin position="24"/>
        <end position="34"/>
    </location>
</feature>
<feature type="transmembrane region" description="Helical" evidence="8">
    <location>
        <begin position="398"/>
        <end position="419"/>
    </location>
</feature>
<dbReference type="AlphaFoldDB" id="A0A6J3M2S0"/>
<name>A0A6J3M2S0_9PEZI</name>
<keyword evidence="4 8" id="KW-0812">Transmembrane</keyword>
<dbReference type="GeneID" id="54364351"/>